<dbReference type="EC" id="1.4.4.2" evidence="4"/>
<protein>
    <recommendedName>
        <fullName evidence="4">Probable glycine dehydrogenase (decarboxylating) subunit 1</fullName>
        <ecNumber evidence="4">1.4.4.2</ecNumber>
    </recommendedName>
    <alternativeName>
        <fullName evidence="4">Glycine cleavage system P-protein subunit 1</fullName>
    </alternativeName>
    <alternativeName>
        <fullName evidence="4">Glycine decarboxylase subunit 1</fullName>
    </alternativeName>
    <alternativeName>
        <fullName evidence="4">Glycine dehydrogenase (aminomethyl-transferring) subunit 1</fullName>
    </alternativeName>
</protein>
<dbReference type="Pfam" id="PF02347">
    <property type="entry name" value="GDC-P"/>
    <property type="match status" value="1"/>
</dbReference>
<dbReference type="PANTHER" id="PTHR42806">
    <property type="entry name" value="GLYCINE CLEAVAGE SYSTEM P-PROTEIN"/>
    <property type="match status" value="1"/>
</dbReference>
<comment type="similarity">
    <text evidence="4">Belongs to the GcvP family. N-terminal subunit subfamily.</text>
</comment>
<evidence type="ECO:0000256" key="1">
    <source>
        <dbReference type="ARBA" id="ARBA00003788"/>
    </source>
</evidence>
<comment type="caution">
    <text evidence="6">The sequence shown here is derived from an EMBL/GenBank/DDBJ whole genome shotgun (WGS) entry which is preliminary data.</text>
</comment>
<keyword evidence="7" id="KW-1185">Reference proteome</keyword>
<dbReference type="SUPFAM" id="SSF53383">
    <property type="entry name" value="PLP-dependent transferases"/>
    <property type="match status" value="1"/>
</dbReference>
<evidence type="ECO:0000313" key="7">
    <source>
        <dbReference type="Proteomes" id="UP000295210"/>
    </source>
</evidence>
<dbReference type="GO" id="GO:0019464">
    <property type="term" value="P:glycine decarboxylation via glycine cleavage system"/>
    <property type="evidence" value="ECO:0007669"/>
    <property type="project" value="UniProtKB-UniRule"/>
</dbReference>
<comment type="catalytic activity">
    <reaction evidence="3 4">
        <text>N(6)-[(R)-lipoyl]-L-lysyl-[glycine-cleavage complex H protein] + glycine + H(+) = N(6)-[(R)-S(8)-aminomethyldihydrolipoyl]-L-lysyl-[glycine-cleavage complex H protein] + CO2</text>
        <dbReference type="Rhea" id="RHEA:24304"/>
        <dbReference type="Rhea" id="RHEA-COMP:10494"/>
        <dbReference type="Rhea" id="RHEA-COMP:10495"/>
        <dbReference type="ChEBI" id="CHEBI:15378"/>
        <dbReference type="ChEBI" id="CHEBI:16526"/>
        <dbReference type="ChEBI" id="CHEBI:57305"/>
        <dbReference type="ChEBI" id="CHEBI:83099"/>
        <dbReference type="ChEBI" id="CHEBI:83143"/>
        <dbReference type="EC" id="1.4.4.2"/>
    </reaction>
</comment>
<dbReference type="InterPro" id="IPR015422">
    <property type="entry name" value="PyrdxlP-dep_Trfase_small"/>
</dbReference>
<comment type="subunit">
    <text evidence="4">The glycine cleavage system is composed of four proteins: P, T, L and H. In this organism, the P 'protein' is a heterodimer of two subunits.</text>
</comment>
<name>A0A4R1L274_9BACT</name>
<dbReference type="CDD" id="cd00613">
    <property type="entry name" value="GDC-P"/>
    <property type="match status" value="1"/>
</dbReference>
<dbReference type="InterPro" id="IPR015421">
    <property type="entry name" value="PyrdxlP-dep_Trfase_major"/>
</dbReference>
<evidence type="ECO:0000256" key="2">
    <source>
        <dbReference type="ARBA" id="ARBA00023002"/>
    </source>
</evidence>
<dbReference type="EMBL" id="SMGK01000004">
    <property type="protein sequence ID" value="TCK72004.1"/>
    <property type="molecule type" value="Genomic_DNA"/>
</dbReference>
<dbReference type="Gene3D" id="3.90.1150.10">
    <property type="entry name" value="Aspartate Aminotransferase, domain 1"/>
    <property type="match status" value="1"/>
</dbReference>
<dbReference type="Gene3D" id="3.40.640.10">
    <property type="entry name" value="Type I PLP-dependent aspartate aminotransferase-like (Major domain)"/>
    <property type="match status" value="1"/>
</dbReference>
<dbReference type="PIRSF" id="PIRSF006815">
    <property type="entry name" value="GcvPA"/>
    <property type="match status" value="1"/>
</dbReference>
<dbReference type="PANTHER" id="PTHR42806:SF1">
    <property type="entry name" value="GLYCINE DEHYDROGENASE (DECARBOXYLATING)"/>
    <property type="match status" value="1"/>
</dbReference>
<evidence type="ECO:0000256" key="3">
    <source>
        <dbReference type="ARBA" id="ARBA00049026"/>
    </source>
</evidence>
<evidence type="ECO:0000256" key="4">
    <source>
        <dbReference type="HAMAP-Rule" id="MF_00712"/>
    </source>
</evidence>
<reference evidence="6 7" key="1">
    <citation type="submission" date="2019-03" db="EMBL/GenBank/DDBJ databases">
        <title>Genomic Encyclopedia of Type Strains, Phase IV (KMG-IV): sequencing the most valuable type-strain genomes for metagenomic binning, comparative biology and taxonomic classification.</title>
        <authorList>
            <person name="Goeker M."/>
        </authorList>
    </citation>
    <scope>NUCLEOTIDE SEQUENCE [LARGE SCALE GENOMIC DNA]</scope>
    <source>
        <strain evidence="6 7">DSM 103428</strain>
    </source>
</reference>
<dbReference type="AlphaFoldDB" id="A0A4R1L274"/>
<dbReference type="GO" id="GO:0004375">
    <property type="term" value="F:glycine dehydrogenase (decarboxylating) activity"/>
    <property type="evidence" value="ECO:0007669"/>
    <property type="project" value="UniProtKB-EC"/>
</dbReference>
<dbReference type="OrthoDB" id="9771867at2"/>
<proteinExistence type="inferred from homology"/>
<evidence type="ECO:0000259" key="5">
    <source>
        <dbReference type="Pfam" id="PF02347"/>
    </source>
</evidence>
<sequence length="449" mass="49166">MRYLPKSPAEREAMLAEIGVSGINDLFSSVPEEYRLTHDLAIPRQMGESEIVDYFKQAAAHNANGYSSFLGAGAYRHYRPVIIDSLVQRGEFLTSYTPYQAEITQGTLQAIFEFQTMICELTGMDIANASMYDGSTGAAEAVMMAVRITGRGDVLVARTVHPEYREVMQTYAQHQGHVAHELAYGEDGRVDLKALDQSLTENTACVLVQSPNFFGLIEDIPAIADIVHKKGALLIVSIAEAVSLGIVRPPVEADIVSLEAQSFGVALSYGGPYCGVIAAKEKYLRQMPGRLVGETKDKHGRRGFVLTLSTREQHIRREKATSNICTNQALVALMTTIFLTVYGKEGIKELAQQNLAKAHYAVGALSRHGKLLFAGTPRFHEFVLETDEAPEQLNARLLDHKIIGGLSLARWYPELGNATLWCATELTTREQIDQAAAILAEAPVAAAVR</sequence>
<comment type="function">
    <text evidence="1 4">The glycine cleavage system catalyzes the degradation of glycine. The P protein binds the alpha-amino group of glycine through its pyridoxal phosphate cofactor; CO(2) is released and the remaining methylamine moiety is then transferred to the lipoamide cofactor of the H protein.</text>
</comment>
<dbReference type="InterPro" id="IPR015424">
    <property type="entry name" value="PyrdxlP-dep_Trfase"/>
</dbReference>
<dbReference type="Proteomes" id="UP000295210">
    <property type="component" value="Unassembled WGS sequence"/>
</dbReference>
<dbReference type="InterPro" id="IPR023010">
    <property type="entry name" value="GcvPA"/>
</dbReference>
<organism evidence="6 7">
    <name type="scientific">Acidipila rosea</name>
    <dbReference type="NCBI Taxonomy" id="768535"/>
    <lineage>
        <taxon>Bacteria</taxon>
        <taxon>Pseudomonadati</taxon>
        <taxon>Acidobacteriota</taxon>
        <taxon>Terriglobia</taxon>
        <taxon>Terriglobales</taxon>
        <taxon>Acidobacteriaceae</taxon>
        <taxon>Acidipila</taxon>
    </lineage>
</organism>
<dbReference type="NCBIfam" id="NF001696">
    <property type="entry name" value="PRK00451.1"/>
    <property type="match status" value="1"/>
</dbReference>
<accession>A0A4R1L274</accession>
<dbReference type="RefSeq" id="WP_131997409.1">
    <property type="nucleotide sequence ID" value="NZ_SMGK01000004.1"/>
</dbReference>
<gene>
    <name evidence="4" type="primary">gcvPA</name>
    <name evidence="6" type="ORF">C7378_2635</name>
</gene>
<dbReference type="GO" id="GO:0009116">
    <property type="term" value="P:nucleoside metabolic process"/>
    <property type="evidence" value="ECO:0007669"/>
    <property type="project" value="InterPro"/>
</dbReference>
<dbReference type="InterPro" id="IPR049315">
    <property type="entry name" value="GDC-P_N"/>
</dbReference>
<dbReference type="InterPro" id="IPR020581">
    <property type="entry name" value="GDC_P"/>
</dbReference>
<dbReference type="HAMAP" id="MF_00712">
    <property type="entry name" value="GcvPA"/>
    <property type="match status" value="1"/>
</dbReference>
<keyword evidence="2 4" id="KW-0560">Oxidoreductase</keyword>
<evidence type="ECO:0000313" key="6">
    <source>
        <dbReference type="EMBL" id="TCK72004.1"/>
    </source>
</evidence>
<feature type="domain" description="Glycine cleavage system P-protein N-terminal" evidence="5">
    <location>
        <begin position="1"/>
        <end position="437"/>
    </location>
</feature>